<evidence type="ECO:0000256" key="3">
    <source>
        <dbReference type="ARBA" id="ARBA00022448"/>
    </source>
</evidence>
<keyword evidence="3 14" id="KW-0813">Transport</keyword>
<dbReference type="Gene3D" id="1.10.760.10">
    <property type="entry name" value="Cytochrome c-like domain"/>
    <property type="match status" value="2"/>
</dbReference>
<dbReference type="GO" id="GO:0070069">
    <property type="term" value="C:cytochrome complex"/>
    <property type="evidence" value="ECO:0007669"/>
    <property type="project" value="InterPro"/>
</dbReference>
<evidence type="ECO:0000256" key="8">
    <source>
        <dbReference type="ARBA" id="ARBA00022764"/>
    </source>
</evidence>
<keyword evidence="21" id="KW-1185">Reference proteome</keyword>
<dbReference type="RefSeq" id="WP_201672342.1">
    <property type="nucleotide sequence ID" value="NZ_JAEQNE010000001.1"/>
</dbReference>
<dbReference type="EC" id="2.8.5.2" evidence="14"/>
<accession>A0A936YUD8</accession>
<evidence type="ECO:0000256" key="18">
    <source>
        <dbReference type="SAM" id="SignalP"/>
    </source>
</evidence>
<evidence type="ECO:0000256" key="14">
    <source>
        <dbReference type="PIRNR" id="PIRNR038455"/>
    </source>
</evidence>
<name>A0A936YUD8_9BURK</name>
<dbReference type="AlphaFoldDB" id="A0A936YUD8"/>
<feature type="binding site" evidence="16">
    <location>
        <position position="212"/>
    </location>
    <ligand>
        <name>substrate</name>
    </ligand>
</feature>
<dbReference type="InterPro" id="IPR025710">
    <property type="entry name" value="SoxA"/>
</dbReference>
<evidence type="ECO:0000256" key="4">
    <source>
        <dbReference type="ARBA" id="ARBA00022617"/>
    </source>
</evidence>
<evidence type="ECO:0000313" key="21">
    <source>
        <dbReference type="Proteomes" id="UP000599109"/>
    </source>
</evidence>
<dbReference type="EMBL" id="JAEQNE010000001">
    <property type="protein sequence ID" value="MBL0389743.1"/>
    <property type="molecule type" value="Genomic_DNA"/>
</dbReference>
<keyword evidence="4 14" id="KW-0349">Heme</keyword>
<feature type="binding site" description="covalent" evidence="16">
    <location>
        <position position="71"/>
    </location>
    <ligand>
        <name>heme c</name>
        <dbReference type="ChEBI" id="CHEBI:61717"/>
        <label>1</label>
    </ligand>
</feature>
<dbReference type="GO" id="GO:0009055">
    <property type="term" value="F:electron transfer activity"/>
    <property type="evidence" value="ECO:0007669"/>
    <property type="project" value="InterPro"/>
</dbReference>
<evidence type="ECO:0000313" key="20">
    <source>
        <dbReference type="EMBL" id="MBL0389743.1"/>
    </source>
</evidence>
<dbReference type="Proteomes" id="UP000599109">
    <property type="component" value="Unassembled WGS sequence"/>
</dbReference>
<dbReference type="GO" id="GO:0016669">
    <property type="term" value="F:oxidoreductase activity, acting on a sulfur group of donors, cytochrome as acceptor"/>
    <property type="evidence" value="ECO:0007669"/>
    <property type="project" value="InterPro"/>
</dbReference>
<evidence type="ECO:0000256" key="9">
    <source>
        <dbReference type="ARBA" id="ARBA00022982"/>
    </source>
</evidence>
<feature type="binding site" description="covalent" evidence="16">
    <location>
        <position position="174"/>
    </location>
    <ligand>
        <name>heme c</name>
        <dbReference type="ChEBI" id="CHEBI:61717"/>
        <label>2</label>
    </ligand>
</feature>
<comment type="subcellular location">
    <subcellularLocation>
        <location evidence="1 14">Periplasm</location>
    </subcellularLocation>
</comment>
<feature type="binding site" description="axial binding residue" evidence="17">
    <location>
        <position position="108"/>
    </location>
    <ligand>
        <name>heme c</name>
        <dbReference type="ChEBI" id="CHEBI:61717"/>
        <label>1</label>
    </ligand>
    <ligandPart>
        <name>Fe</name>
        <dbReference type="ChEBI" id="CHEBI:18248"/>
    </ligandPart>
</feature>
<feature type="active site" description="Cysteine persulfide intermediate" evidence="15">
    <location>
        <position position="216"/>
    </location>
</feature>
<feature type="binding site" description="axial binding residue" evidence="17">
    <location>
        <position position="175"/>
    </location>
    <ligand>
        <name>heme c</name>
        <dbReference type="ChEBI" id="CHEBI:61717"/>
        <label>2</label>
    </ligand>
    <ligandPart>
        <name>Fe</name>
        <dbReference type="ChEBI" id="CHEBI:18248"/>
    </ligandPart>
</feature>
<evidence type="ECO:0000256" key="13">
    <source>
        <dbReference type="ARBA" id="ARBA00048423"/>
    </source>
</evidence>
<keyword evidence="7 18" id="KW-0732">Signal</keyword>
<gene>
    <name evidence="20" type="primary">soxA</name>
    <name evidence="20" type="ORF">JJ685_01170</name>
</gene>
<feature type="chain" id="PRO_5037841309" description="SoxAX cytochrome complex subunit A" evidence="18">
    <location>
        <begin position="21"/>
        <end position="255"/>
    </location>
</feature>
<proteinExistence type="inferred from homology"/>
<evidence type="ECO:0000256" key="17">
    <source>
        <dbReference type="PIRSR" id="PIRSR038455-3"/>
    </source>
</evidence>
<feature type="binding site" description="axial binding residue" evidence="17">
    <location>
        <position position="75"/>
    </location>
    <ligand>
        <name>heme c</name>
        <dbReference type="ChEBI" id="CHEBI:61717"/>
        <label>1</label>
    </ligand>
    <ligandPart>
        <name>Fe</name>
        <dbReference type="ChEBI" id="CHEBI:18248"/>
    </ligandPart>
</feature>
<dbReference type="GO" id="GO:0016740">
    <property type="term" value="F:transferase activity"/>
    <property type="evidence" value="ECO:0007669"/>
    <property type="project" value="UniProtKB-KW"/>
</dbReference>
<evidence type="ECO:0000256" key="16">
    <source>
        <dbReference type="PIRSR" id="PIRSR038455-2"/>
    </source>
</evidence>
<keyword evidence="10 14" id="KW-0408">Iron</keyword>
<evidence type="ECO:0000256" key="15">
    <source>
        <dbReference type="PIRSR" id="PIRSR038455-1"/>
    </source>
</evidence>
<dbReference type="PROSITE" id="PS51007">
    <property type="entry name" value="CYTC"/>
    <property type="match status" value="1"/>
</dbReference>
<organism evidence="20 21">
    <name type="scientific">Ramlibacter monticola</name>
    <dbReference type="NCBI Taxonomy" id="1926872"/>
    <lineage>
        <taxon>Bacteria</taxon>
        <taxon>Pseudomonadati</taxon>
        <taxon>Pseudomonadota</taxon>
        <taxon>Betaproteobacteria</taxon>
        <taxon>Burkholderiales</taxon>
        <taxon>Comamonadaceae</taxon>
        <taxon>Ramlibacter</taxon>
    </lineage>
</organism>
<evidence type="ECO:0000256" key="5">
    <source>
        <dbReference type="ARBA" id="ARBA00022679"/>
    </source>
</evidence>
<dbReference type="InterPro" id="IPR036909">
    <property type="entry name" value="Cyt_c-like_dom_sf"/>
</dbReference>
<sequence>MRRARFAAAAALSAAVACLAAGPDPRRSGFEDMGASTQAMQRDDGLNPAMLWVQEGEQAWRRAPSPSSRSCASCHGEPSSLRGVAARYPAWDEALKRPVDLATRIDLCRQRQQGQPAWPAEHEELLALETLVGLQSRGMPIAPRPDPRLAPHAARGEALFRQRMGQLDLSCAECHEERAGGRLAGSPIPQGHATGYPVYRLEWQGLGSLWRRVRGCMAGVRAEPFAAGSLEFTELELYLANRASGMLVETPAVRP</sequence>
<evidence type="ECO:0000256" key="2">
    <source>
        <dbReference type="ARBA" id="ARBA00011530"/>
    </source>
</evidence>
<keyword evidence="8 14" id="KW-0574">Periplasm</keyword>
<reference evidence="20 21" key="1">
    <citation type="journal article" date="2017" name="Int. J. Syst. Evol. Microbiol.">
        <title>Ramlibacter monticola sp. nov., isolated from forest soil.</title>
        <authorList>
            <person name="Chaudhary D.K."/>
            <person name="Kim J."/>
        </authorList>
    </citation>
    <scope>NUCLEOTIDE SEQUENCE [LARGE SCALE GENOMIC DNA]</scope>
    <source>
        <strain evidence="20 21">KACC 19175</strain>
    </source>
</reference>
<dbReference type="GO" id="GO:0046872">
    <property type="term" value="F:metal ion binding"/>
    <property type="evidence" value="ECO:0007669"/>
    <property type="project" value="UniProtKB-KW"/>
</dbReference>
<comment type="caution">
    <text evidence="20">The sequence shown here is derived from an EMBL/GenBank/DDBJ whole genome shotgun (WGS) entry which is preliminary data.</text>
</comment>
<evidence type="ECO:0000256" key="7">
    <source>
        <dbReference type="ARBA" id="ARBA00022729"/>
    </source>
</evidence>
<evidence type="ECO:0000259" key="19">
    <source>
        <dbReference type="PROSITE" id="PS51007"/>
    </source>
</evidence>
<feature type="signal peptide" evidence="18">
    <location>
        <begin position="1"/>
        <end position="20"/>
    </location>
</feature>
<feature type="domain" description="Cytochrome c" evidence="19">
    <location>
        <begin position="151"/>
        <end position="255"/>
    </location>
</feature>
<dbReference type="GO" id="GO:0042597">
    <property type="term" value="C:periplasmic space"/>
    <property type="evidence" value="ECO:0007669"/>
    <property type="project" value="UniProtKB-SubCell"/>
</dbReference>
<keyword evidence="5 14" id="KW-0808">Transferase</keyword>
<feature type="binding site" description="covalent" evidence="16">
    <location>
        <position position="74"/>
    </location>
    <ligand>
        <name>heme c</name>
        <dbReference type="ChEBI" id="CHEBI:61717"/>
        <label>1</label>
    </ligand>
</feature>
<comment type="cofactor">
    <cofactor evidence="16">
        <name>heme</name>
        <dbReference type="ChEBI" id="CHEBI:30413"/>
    </cofactor>
    <text evidence="16">Binds 2 heme groups per subunit.</text>
</comment>
<protein>
    <recommendedName>
        <fullName evidence="14">SoxAX cytochrome complex subunit A</fullName>
        <ecNumber evidence="14">2.8.5.2</ecNumber>
    </recommendedName>
    <alternativeName>
        <fullName evidence="14">Protein SoxA</fullName>
    </alternativeName>
    <alternativeName>
        <fullName evidence="14">Sulfur oxidizing protein A</fullName>
    </alternativeName>
    <alternativeName>
        <fullName evidence="14">Thiosulfate-oxidizing multienzyme system protein SoxA</fullName>
    </alternativeName>
</protein>
<evidence type="ECO:0000256" key="6">
    <source>
        <dbReference type="ARBA" id="ARBA00022723"/>
    </source>
</evidence>
<dbReference type="InterPro" id="IPR009056">
    <property type="entry name" value="Cyt_c-like_dom"/>
</dbReference>
<comment type="similarity">
    <text evidence="11 14">Belongs to the SoxA family.</text>
</comment>
<evidence type="ECO:0000256" key="12">
    <source>
        <dbReference type="ARBA" id="ARBA00048077"/>
    </source>
</evidence>
<evidence type="ECO:0000256" key="1">
    <source>
        <dbReference type="ARBA" id="ARBA00004418"/>
    </source>
</evidence>
<comment type="catalytic activity">
    <reaction evidence="12 14">
        <text>L-cysteinyl-[SoxY protein] + thiosulfate + 2 Fe(III)-[cytochrome c] = S-sulfosulfanyl-L-cysteinyl-[SoxY protein] + 2 Fe(II)-[cytochrome c] + 2 H(+)</text>
        <dbReference type="Rhea" id="RHEA:56720"/>
        <dbReference type="Rhea" id="RHEA-COMP:10350"/>
        <dbReference type="Rhea" id="RHEA-COMP:14328"/>
        <dbReference type="Rhea" id="RHEA-COMP:14399"/>
        <dbReference type="Rhea" id="RHEA-COMP:14691"/>
        <dbReference type="ChEBI" id="CHEBI:15378"/>
        <dbReference type="ChEBI" id="CHEBI:29033"/>
        <dbReference type="ChEBI" id="CHEBI:29034"/>
        <dbReference type="ChEBI" id="CHEBI:29950"/>
        <dbReference type="ChEBI" id="CHEBI:33542"/>
        <dbReference type="ChEBI" id="CHEBI:139321"/>
        <dbReference type="EC" id="2.8.5.2"/>
    </reaction>
</comment>
<feature type="binding site" description="covalent" evidence="16">
    <location>
        <position position="171"/>
    </location>
    <ligand>
        <name>heme c</name>
        <dbReference type="ChEBI" id="CHEBI:61717"/>
        <label>2</label>
    </ligand>
</feature>
<dbReference type="GO" id="GO:0020037">
    <property type="term" value="F:heme binding"/>
    <property type="evidence" value="ECO:0007669"/>
    <property type="project" value="InterPro"/>
</dbReference>
<comment type="subunit">
    <text evidence="2 14">Heterodimer of SoxA and SoxX.</text>
</comment>
<dbReference type="PIRSF" id="PIRSF038455">
    <property type="entry name" value="SoxA"/>
    <property type="match status" value="1"/>
</dbReference>
<keyword evidence="6 14" id="KW-0479">Metal-binding</keyword>
<evidence type="ECO:0000256" key="10">
    <source>
        <dbReference type="ARBA" id="ARBA00023004"/>
    </source>
</evidence>
<keyword evidence="9 14" id="KW-0249">Electron transport</keyword>
<dbReference type="NCBIfam" id="TIGR04484">
    <property type="entry name" value="thiosulf_SoxA"/>
    <property type="match status" value="1"/>
</dbReference>
<comment type="catalytic activity">
    <reaction evidence="13 14">
        <text>S-sulfanyl-L-cysteinyl-[SoxY protein] + thiosulfate + 2 Fe(III)-[cytochrome c] = S-(2-sulfodisulfanyl)-L-cysteinyl-[SoxY protein] + 2 Fe(II)-[cytochrome c] + 2 H(+)</text>
        <dbReference type="Rhea" id="RHEA:51224"/>
        <dbReference type="Rhea" id="RHEA-COMP:10350"/>
        <dbReference type="Rhea" id="RHEA-COMP:14399"/>
        <dbReference type="Rhea" id="RHEA-COMP:14689"/>
        <dbReference type="Rhea" id="RHEA-COMP:14690"/>
        <dbReference type="ChEBI" id="CHEBI:15378"/>
        <dbReference type="ChEBI" id="CHEBI:29033"/>
        <dbReference type="ChEBI" id="CHEBI:29034"/>
        <dbReference type="ChEBI" id="CHEBI:33542"/>
        <dbReference type="ChEBI" id="CHEBI:61963"/>
        <dbReference type="ChEBI" id="CHEBI:140664"/>
        <dbReference type="EC" id="2.8.5.2"/>
    </reaction>
</comment>
<dbReference type="Pfam" id="PF21342">
    <property type="entry name" value="SoxA-TsdA_cyt-c"/>
    <property type="match status" value="2"/>
</dbReference>
<evidence type="ECO:0000256" key="11">
    <source>
        <dbReference type="ARBA" id="ARBA00025746"/>
    </source>
</evidence>
<feature type="binding site" description="axial binding residue" evidence="17">
    <location>
        <position position="216"/>
    </location>
    <ligand>
        <name>heme c</name>
        <dbReference type="ChEBI" id="CHEBI:61717"/>
        <label>2</label>
    </ligand>
    <ligandPart>
        <name>Fe</name>
        <dbReference type="ChEBI" id="CHEBI:18248"/>
    </ligandPart>
</feature>
<dbReference type="PROSITE" id="PS51257">
    <property type="entry name" value="PROKAR_LIPOPROTEIN"/>
    <property type="match status" value="1"/>
</dbReference>
<dbReference type="SUPFAM" id="SSF46626">
    <property type="entry name" value="Cytochrome c"/>
    <property type="match status" value="2"/>
</dbReference>
<dbReference type="GO" id="GO:0019417">
    <property type="term" value="P:sulfur oxidation"/>
    <property type="evidence" value="ECO:0007669"/>
    <property type="project" value="InterPro"/>
</dbReference>